<organism evidence="6 7">
    <name type="scientific">Agromyces mediolanus</name>
    <name type="common">Corynebacterium mediolanum</name>
    <dbReference type="NCBI Taxonomy" id="41986"/>
    <lineage>
        <taxon>Bacteria</taxon>
        <taxon>Bacillati</taxon>
        <taxon>Actinomycetota</taxon>
        <taxon>Actinomycetes</taxon>
        <taxon>Micrococcales</taxon>
        <taxon>Microbacteriaceae</taxon>
        <taxon>Agromyces</taxon>
    </lineage>
</organism>
<keyword evidence="2" id="KW-0624">Polysaccharide degradation</keyword>
<gene>
    <name evidence="6" type="ORF">GCM10010196_09490</name>
</gene>
<feature type="transmembrane region" description="Helical" evidence="3">
    <location>
        <begin position="475"/>
        <end position="494"/>
    </location>
</feature>
<evidence type="ECO:0000256" key="3">
    <source>
        <dbReference type="SAM" id="Phobius"/>
    </source>
</evidence>
<dbReference type="PROSITE" id="PS50853">
    <property type="entry name" value="FN3"/>
    <property type="match status" value="1"/>
</dbReference>
<evidence type="ECO:0000259" key="5">
    <source>
        <dbReference type="PROSITE" id="PS50853"/>
    </source>
</evidence>
<evidence type="ECO:0000256" key="2">
    <source>
        <dbReference type="ARBA" id="ARBA00023326"/>
    </source>
</evidence>
<keyword evidence="1" id="KW-0378">Hydrolase</keyword>
<protein>
    <recommendedName>
        <fullName evidence="5">Fibronectin type-III domain-containing protein</fullName>
    </recommendedName>
</protein>
<sequence>MRGRMLTKAALVAAGAALLGTVAAAPAAVAAPAPSPAEVPIIAESLRDGTFLPAVEVQVGERPLTLLLDTGSEGLVVYPNRLAGDTTVDRTDVVANPDYNGAHVFGHVALADVAIGGAAPARLPFVLAHRCEPVDCLGGDDGLDGILGVSQGLRTWGEAGETQYPWWSAIAQLPDGAGDGHTIRITHAPTAPGERIGTLSLGAPLVGEADAVLQPALTGGGDYPGSDHPMFAKQAESCWSIATTMNCLPTTVDSGERGSVLMGDFGAWATPIPSPTPFPGGGAEEIAHLNTGTPISFATPGGAPFWTRTVAGGYRAAGLYQPIGASPSEDADADAAALAASGPYFNTGNVFFVGRSIGFDNLTGRIVVGPVDGLPAAVQQVSLSEGDRSVEVGWTDAQPGVESYVVRLKTTAGEPLQERVVLGAPTPQLFTGVADGVDVIAEVAAANAAGLGPWLASPNPARFRPHLPETGSDPAAPILVAASLAAAGLLVLAARRRASGSRACRGIR</sequence>
<dbReference type="InterPro" id="IPR021109">
    <property type="entry name" value="Peptidase_aspartic_dom_sf"/>
</dbReference>
<evidence type="ECO:0000256" key="4">
    <source>
        <dbReference type="SAM" id="SignalP"/>
    </source>
</evidence>
<keyword evidence="3" id="KW-1133">Transmembrane helix</keyword>
<reference evidence="6" key="1">
    <citation type="journal article" date="2014" name="Int. J. Syst. Evol. Microbiol.">
        <title>Complete genome sequence of Corynebacterium casei LMG S-19264T (=DSM 44701T), isolated from a smear-ripened cheese.</title>
        <authorList>
            <consortium name="US DOE Joint Genome Institute (JGI-PGF)"/>
            <person name="Walter F."/>
            <person name="Albersmeier A."/>
            <person name="Kalinowski J."/>
            <person name="Ruckert C."/>
        </authorList>
    </citation>
    <scope>NUCLEOTIDE SEQUENCE</scope>
    <source>
        <strain evidence="6">JCM 3346</strain>
    </source>
</reference>
<keyword evidence="3" id="KW-0812">Transmembrane</keyword>
<keyword evidence="3" id="KW-0472">Membrane</keyword>
<name>A0A918CEW3_AGRME</name>
<evidence type="ECO:0000256" key="1">
    <source>
        <dbReference type="ARBA" id="ARBA00023295"/>
    </source>
</evidence>
<dbReference type="SUPFAM" id="SSF50630">
    <property type="entry name" value="Acid proteases"/>
    <property type="match status" value="1"/>
</dbReference>
<dbReference type="InterPro" id="IPR003961">
    <property type="entry name" value="FN3_dom"/>
</dbReference>
<dbReference type="Proteomes" id="UP000610303">
    <property type="component" value="Unassembled WGS sequence"/>
</dbReference>
<evidence type="ECO:0000313" key="6">
    <source>
        <dbReference type="EMBL" id="GGR18487.1"/>
    </source>
</evidence>
<reference evidence="6" key="2">
    <citation type="submission" date="2020-09" db="EMBL/GenBank/DDBJ databases">
        <authorList>
            <person name="Sun Q."/>
            <person name="Ohkuma M."/>
        </authorList>
    </citation>
    <scope>NUCLEOTIDE SEQUENCE</scope>
    <source>
        <strain evidence="6">JCM 3346</strain>
    </source>
</reference>
<proteinExistence type="predicted"/>
<feature type="domain" description="Fibronectin type-III" evidence="5">
    <location>
        <begin position="374"/>
        <end position="466"/>
    </location>
</feature>
<dbReference type="RefSeq" id="WP_189084118.1">
    <property type="nucleotide sequence ID" value="NZ_BMRJ01000001.1"/>
</dbReference>
<keyword evidence="4" id="KW-0732">Signal</keyword>
<dbReference type="InterPro" id="IPR036116">
    <property type="entry name" value="FN3_sf"/>
</dbReference>
<dbReference type="EMBL" id="BMRJ01000001">
    <property type="protein sequence ID" value="GGR18487.1"/>
    <property type="molecule type" value="Genomic_DNA"/>
</dbReference>
<dbReference type="SUPFAM" id="SSF49265">
    <property type="entry name" value="Fibronectin type III"/>
    <property type="match status" value="1"/>
</dbReference>
<dbReference type="AlphaFoldDB" id="A0A918CEW3"/>
<keyword evidence="2" id="KW-0119">Carbohydrate metabolism</keyword>
<evidence type="ECO:0000313" key="7">
    <source>
        <dbReference type="Proteomes" id="UP000610303"/>
    </source>
</evidence>
<dbReference type="GO" id="GO:0016798">
    <property type="term" value="F:hydrolase activity, acting on glycosyl bonds"/>
    <property type="evidence" value="ECO:0007669"/>
    <property type="project" value="UniProtKB-KW"/>
</dbReference>
<dbReference type="NCBIfam" id="TIGR01167">
    <property type="entry name" value="LPXTG_anchor"/>
    <property type="match status" value="1"/>
</dbReference>
<comment type="caution">
    <text evidence="6">The sequence shown here is derived from an EMBL/GenBank/DDBJ whole genome shotgun (WGS) entry which is preliminary data.</text>
</comment>
<keyword evidence="7" id="KW-1185">Reference proteome</keyword>
<keyword evidence="1" id="KW-0326">Glycosidase</keyword>
<feature type="chain" id="PRO_5039480460" description="Fibronectin type-III domain-containing protein" evidence="4">
    <location>
        <begin position="25"/>
        <end position="508"/>
    </location>
</feature>
<dbReference type="GO" id="GO:0000272">
    <property type="term" value="P:polysaccharide catabolic process"/>
    <property type="evidence" value="ECO:0007669"/>
    <property type="project" value="UniProtKB-KW"/>
</dbReference>
<feature type="signal peptide" evidence="4">
    <location>
        <begin position="1"/>
        <end position="24"/>
    </location>
</feature>
<accession>A0A918CEW3</accession>